<gene>
    <name evidence="1" type="primary">traE</name>
    <name evidence="1" type="ORF">UT176_00854</name>
</gene>
<evidence type="ECO:0000313" key="1">
    <source>
        <dbReference type="EMBL" id="SPR05973.1"/>
    </source>
</evidence>
<protein>
    <submittedName>
        <fullName evidence="1">Conjugal transfer protein TraE</fullName>
    </submittedName>
</protein>
<accession>A0A2U3QYC8</accession>
<organism evidence="1 2">
    <name type="scientific">Orientia tsutsugamushi</name>
    <name type="common">Rickettsia tsutsugamushi</name>
    <dbReference type="NCBI Taxonomy" id="784"/>
    <lineage>
        <taxon>Bacteria</taxon>
        <taxon>Pseudomonadati</taxon>
        <taxon>Pseudomonadota</taxon>
        <taxon>Alphaproteobacteria</taxon>
        <taxon>Rickettsiales</taxon>
        <taxon>Rickettsiaceae</taxon>
        <taxon>Rickettsieae</taxon>
        <taxon>Orientia</taxon>
    </lineage>
</organism>
<dbReference type="AlphaFoldDB" id="A0A2U3QYC8"/>
<name>A0A2U3QYC8_ORITS</name>
<sequence>MKVVSSNTESLNKFFHDHLQFVKGSNVSSVFFPKNIEVINEWSIN</sequence>
<proteinExistence type="predicted"/>
<evidence type="ECO:0000313" key="2">
    <source>
        <dbReference type="Proteomes" id="UP000244960"/>
    </source>
</evidence>
<reference evidence="2" key="1">
    <citation type="submission" date="2018-03" db="EMBL/GenBank/DDBJ databases">
        <authorList>
            <person name="Batty M. E."/>
            <person name="Batty M E."/>
        </authorList>
    </citation>
    <scope>NUCLEOTIDE SEQUENCE [LARGE SCALE GENOMIC DNA]</scope>
</reference>
<dbReference type="Proteomes" id="UP000244960">
    <property type="component" value="Chromosome I"/>
</dbReference>
<dbReference type="EMBL" id="LS398547">
    <property type="protein sequence ID" value="SPR05973.1"/>
    <property type="molecule type" value="Genomic_DNA"/>
</dbReference>